<evidence type="ECO:0000256" key="3">
    <source>
        <dbReference type="ARBA" id="ARBA00022989"/>
    </source>
</evidence>
<comment type="subcellular location">
    <subcellularLocation>
        <location evidence="1">Membrane</location>
        <topology evidence="1">Multi-pass membrane protein</topology>
    </subcellularLocation>
</comment>
<reference evidence="8 9" key="1">
    <citation type="submission" date="2023-01" db="EMBL/GenBank/DDBJ databases">
        <title>Minimal conservation of predation-associated metabolite biosynthetic gene clusters underscores biosynthetic potential of Myxococcota including descriptions for ten novel species: Archangium lansinium sp. nov., Myxococcus landrumus sp. nov., Nannocystis bai.</title>
        <authorList>
            <person name="Ahearne A."/>
            <person name="Stevens C."/>
            <person name="Dowd S."/>
        </authorList>
    </citation>
    <scope>NUCLEOTIDE SEQUENCE [LARGE SCALE GENOMIC DNA]</scope>
    <source>
        <strain evidence="8 9">WIWO2</strain>
    </source>
</reference>
<keyword evidence="8" id="KW-0436">Ligase</keyword>
<dbReference type="RefSeq" id="WP_272098303.1">
    <property type="nucleotide sequence ID" value="NZ_JAQNDK010000003.1"/>
</dbReference>
<feature type="transmembrane region" description="Helical" evidence="6">
    <location>
        <begin position="54"/>
        <end position="73"/>
    </location>
</feature>
<feature type="transmembrane region" description="Helical" evidence="6">
    <location>
        <begin position="265"/>
        <end position="286"/>
    </location>
</feature>
<keyword evidence="4 6" id="KW-0472">Membrane</keyword>
<dbReference type="InterPro" id="IPR051533">
    <property type="entry name" value="WaaL-like"/>
</dbReference>
<feature type="transmembrane region" description="Helical" evidence="6">
    <location>
        <begin position="85"/>
        <end position="102"/>
    </location>
</feature>
<accession>A0ABT5C7W7</accession>
<feature type="transmembrane region" description="Helical" evidence="6">
    <location>
        <begin position="477"/>
        <end position="498"/>
    </location>
</feature>
<evidence type="ECO:0000256" key="5">
    <source>
        <dbReference type="SAM" id="MobiDB-lite"/>
    </source>
</evidence>
<dbReference type="Proteomes" id="UP001217485">
    <property type="component" value="Unassembled WGS sequence"/>
</dbReference>
<evidence type="ECO:0000313" key="8">
    <source>
        <dbReference type="EMBL" id="MDC0681261.1"/>
    </source>
</evidence>
<gene>
    <name evidence="8" type="ORF">POL72_26205</name>
</gene>
<feature type="transmembrane region" description="Helical" evidence="6">
    <location>
        <begin position="292"/>
        <end position="318"/>
    </location>
</feature>
<feature type="region of interest" description="Disordered" evidence="5">
    <location>
        <begin position="220"/>
        <end position="244"/>
    </location>
</feature>
<comment type="caution">
    <text evidence="8">The sequence shown here is derived from an EMBL/GenBank/DDBJ whole genome shotgun (WGS) entry which is preliminary data.</text>
</comment>
<feature type="transmembrane region" description="Helical" evidence="6">
    <location>
        <begin position="109"/>
        <end position="130"/>
    </location>
</feature>
<feature type="compositionally biased region" description="Pro residues" evidence="5">
    <location>
        <begin position="232"/>
        <end position="244"/>
    </location>
</feature>
<evidence type="ECO:0000259" key="7">
    <source>
        <dbReference type="Pfam" id="PF04932"/>
    </source>
</evidence>
<dbReference type="GO" id="GO:0016874">
    <property type="term" value="F:ligase activity"/>
    <property type="evidence" value="ECO:0007669"/>
    <property type="project" value="UniProtKB-KW"/>
</dbReference>
<dbReference type="PANTHER" id="PTHR37422:SF13">
    <property type="entry name" value="LIPOPOLYSACCHARIDE BIOSYNTHESIS PROTEIN PA4999-RELATED"/>
    <property type="match status" value="1"/>
</dbReference>
<keyword evidence="3 6" id="KW-1133">Transmembrane helix</keyword>
<dbReference type="Pfam" id="PF04932">
    <property type="entry name" value="Wzy_C"/>
    <property type="match status" value="1"/>
</dbReference>
<feature type="transmembrane region" description="Helical" evidence="6">
    <location>
        <begin position="421"/>
        <end position="439"/>
    </location>
</feature>
<sequence length="499" mass="52559">MAAWVVCALCALVIIKPQEFIPALAGIPLVHAAFGITLLCVALDVVWRRLKPTLAPQVVYALAFLAWAALTTALKRPAALEERGMQLATVAGIFVAVAVAAASPRGLRALAITLVGCAVLTTVVAIVQAFQPHGCMIAAPDDWEGKGELEPDGRPCETNLDCRIEAPVPDGNYRCERPGPLGTSTIDGRVRYRGSLADPNELSLMAGMSIPLAIALAERRARPRRPRRPVRGGPPPSAGAPPCAPRRALTLPVLLTDRLISRVAAALRALPVTAIIAAIGAMVVLSRSRSGVIVYLVVLGLSFIRRSGTLGVIAACFIGPPMLLLGGRSGDEASESSDERVELLREAFELIRRTKGIGVGAGQFGDESSLGLTAHNSYLLAAAETGLLGMCLFALVLYASLKVPLSIWLGDVEVGPTARRFAPAIFVSLCGALIGIFFLSWAYKDILYMVLGASAALYGAARAEDSRVVVRVSGREVALVCGGMVVVLVLLNVLLRFLG</sequence>
<evidence type="ECO:0000313" key="9">
    <source>
        <dbReference type="Proteomes" id="UP001217485"/>
    </source>
</evidence>
<name>A0ABT5C7W7_9BACT</name>
<protein>
    <submittedName>
        <fullName evidence="8">O-antigen ligase family protein</fullName>
    </submittedName>
</protein>
<keyword evidence="2 6" id="KW-0812">Transmembrane</keyword>
<feature type="transmembrane region" description="Helical" evidence="6">
    <location>
        <begin position="378"/>
        <end position="401"/>
    </location>
</feature>
<keyword evidence="9" id="KW-1185">Reference proteome</keyword>
<dbReference type="InterPro" id="IPR007016">
    <property type="entry name" value="O-antigen_ligase-rel_domated"/>
</dbReference>
<dbReference type="EMBL" id="JAQNDK010000003">
    <property type="protein sequence ID" value="MDC0681261.1"/>
    <property type="molecule type" value="Genomic_DNA"/>
</dbReference>
<dbReference type="PANTHER" id="PTHR37422">
    <property type="entry name" value="TEICHURONIC ACID BIOSYNTHESIS PROTEIN TUAE"/>
    <property type="match status" value="1"/>
</dbReference>
<proteinExistence type="predicted"/>
<feature type="compositionally biased region" description="Basic residues" evidence="5">
    <location>
        <begin position="221"/>
        <end position="230"/>
    </location>
</feature>
<evidence type="ECO:0000256" key="1">
    <source>
        <dbReference type="ARBA" id="ARBA00004141"/>
    </source>
</evidence>
<feature type="transmembrane region" description="Helical" evidence="6">
    <location>
        <begin position="27"/>
        <end position="47"/>
    </location>
</feature>
<evidence type="ECO:0000256" key="4">
    <source>
        <dbReference type="ARBA" id="ARBA00023136"/>
    </source>
</evidence>
<evidence type="ECO:0000256" key="2">
    <source>
        <dbReference type="ARBA" id="ARBA00022692"/>
    </source>
</evidence>
<evidence type="ECO:0000256" key="6">
    <source>
        <dbReference type="SAM" id="Phobius"/>
    </source>
</evidence>
<feature type="domain" description="O-antigen ligase-related" evidence="7">
    <location>
        <begin position="276"/>
        <end position="393"/>
    </location>
</feature>
<organism evidence="8 9">
    <name type="scientific">Sorangium atrum</name>
    <dbReference type="NCBI Taxonomy" id="2995308"/>
    <lineage>
        <taxon>Bacteria</taxon>
        <taxon>Pseudomonadati</taxon>
        <taxon>Myxococcota</taxon>
        <taxon>Polyangia</taxon>
        <taxon>Polyangiales</taxon>
        <taxon>Polyangiaceae</taxon>
        <taxon>Sorangium</taxon>
    </lineage>
</organism>